<keyword evidence="3" id="KW-1185">Reference proteome</keyword>
<accession>A0ABS8ZJT7</accession>
<keyword evidence="1" id="KW-0472">Membrane</keyword>
<name>A0ABS8ZJT7_9PSEU</name>
<dbReference type="SUPFAM" id="SSF89372">
    <property type="entry name" value="Fucose-specific lectin"/>
    <property type="match status" value="2"/>
</dbReference>
<sequence>MYEARTGGGTTGVNLRIANATANAPSVARLRFGFVIVYRGFDSRIYYMVNPNSGGNGIFTWTRPRAIPDFDGRPISTSATPVISEINGRVTVAYRNAGNNPVLSTIDGTLDTSTFAITWSNGQNTGAESPSSPALTNFAGTEVLVYRRSGPNRLYWATRNGNGPWSGSQMIPGSPVVIGRPSVVAAGNQMDAVALRADPAQNDGRTITRTRFTGGPGWSGQFDNDPQNWRTFSAPVVYAIGIAILIFIRGANNVVYGKNLSG</sequence>
<gene>
    <name evidence="2" type="ORF">LWC34_29315</name>
</gene>
<evidence type="ECO:0000313" key="2">
    <source>
        <dbReference type="EMBL" id="MCE7006896.1"/>
    </source>
</evidence>
<organism evidence="2 3">
    <name type="scientific">Kibdelosporangium philippinense</name>
    <dbReference type="NCBI Taxonomy" id="211113"/>
    <lineage>
        <taxon>Bacteria</taxon>
        <taxon>Bacillati</taxon>
        <taxon>Actinomycetota</taxon>
        <taxon>Actinomycetes</taxon>
        <taxon>Pseudonocardiales</taxon>
        <taxon>Pseudonocardiaceae</taxon>
        <taxon>Kibdelosporangium</taxon>
    </lineage>
</organism>
<keyword evidence="1" id="KW-1133">Transmembrane helix</keyword>
<protein>
    <recommendedName>
        <fullName evidence="4">Bulb-type lectin domain-containing protein</fullName>
    </recommendedName>
</protein>
<feature type="transmembrane region" description="Helical" evidence="1">
    <location>
        <begin position="229"/>
        <end position="248"/>
    </location>
</feature>
<keyword evidence="1" id="KW-0812">Transmembrane</keyword>
<dbReference type="RefSeq" id="WP_233728317.1">
    <property type="nucleotide sequence ID" value="NZ_JAJVCN010000002.1"/>
</dbReference>
<reference evidence="2 3" key="1">
    <citation type="submission" date="2021-12" db="EMBL/GenBank/DDBJ databases">
        <title>Genome sequence of Kibdelosporangium philippinense ATCC 49844.</title>
        <authorList>
            <person name="Fedorov E.A."/>
            <person name="Omeragic M."/>
            <person name="Shalygina K.F."/>
            <person name="Maclea K.S."/>
        </authorList>
    </citation>
    <scope>NUCLEOTIDE SEQUENCE [LARGE SCALE GENOMIC DNA]</scope>
    <source>
        <strain evidence="2 3">ATCC 49844</strain>
    </source>
</reference>
<evidence type="ECO:0008006" key="4">
    <source>
        <dbReference type="Google" id="ProtNLM"/>
    </source>
</evidence>
<dbReference type="Proteomes" id="UP001521150">
    <property type="component" value="Unassembled WGS sequence"/>
</dbReference>
<comment type="caution">
    <text evidence="2">The sequence shown here is derived from an EMBL/GenBank/DDBJ whole genome shotgun (WGS) entry which is preliminary data.</text>
</comment>
<dbReference type="EMBL" id="JAJVCN010000002">
    <property type="protein sequence ID" value="MCE7006896.1"/>
    <property type="molecule type" value="Genomic_DNA"/>
</dbReference>
<proteinExistence type="predicted"/>
<evidence type="ECO:0000256" key="1">
    <source>
        <dbReference type="SAM" id="Phobius"/>
    </source>
</evidence>
<evidence type="ECO:0000313" key="3">
    <source>
        <dbReference type="Proteomes" id="UP001521150"/>
    </source>
</evidence>